<proteinExistence type="predicted"/>
<comment type="caution">
    <text evidence="3">The sequence shown here is derived from an EMBL/GenBank/DDBJ whole genome shotgun (WGS) entry which is preliminary data.</text>
</comment>
<name>A0A7W9U500_9BURK</name>
<keyword evidence="4" id="KW-1185">Reference proteome</keyword>
<feature type="domain" description="Lysozyme inhibitor LprI-like N-terminal" evidence="2">
    <location>
        <begin position="195"/>
        <end position="255"/>
    </location>
</feature>
<organism evidence="3 4">
    <name type="scientific">Paraburkholderia bannensis</name>
    <dbReference type="NCBI Taxonomy" id="765414"/>
    <lineage>
        <taxon>Bacteria</taxon>
        <taxon>Pseudomonadati</taxon>
        <taxon>Pseudomonadota</taxon>
        <taxon>Betaproteobacteria</taxon>
        <taxon>Burkholderiales</taxon>
        <taxon>Burkholderiaceae</taxon>
        <taxon>Paraburkholderia</taxon>
    </lineage>
</organism>
<dbReference type="InterPro" id="IPR009739">
    <property type="entry name" value="LprI-like_N"/>
</dbReference>
<evidence type="ECO:0000256" key="1">
    <source>
        <dbReference type="SAM" id="SignalP"/>
    </source>
</evidence>
<feature type="signal peptide" evidence="1">
    <location>
        <begin position="1"/>
        <end position="22"/>
    </location>
</feature>
<dbReference type="RefSeq" id="WP_183733454.1">
    <property type="nucleotide sequence ID" value="NZ_JACHBW010000042.1"/>
</dbReference>
<keyword evidence="1" id="KW-0732">Signal</keyword>
<accession>A0A7W9U500</accession>
<reference evidence="3 4" key="1">
    <citation type="submission" date="2020-08" db="EMBL/GenBank/DDBJ databases">
        <title>Above-ground endophytic microbial communities from plants in different locations in the United States.</title>
        <authorList>
            <person name="Frank C."/>
        </authorList>
    </citation>
    <scope>NUCLEOTIDE SEQUENCE [LARGE SCALE GENOMIC DNA]</scope>
    <source>
        <strain evidence="3 4">WP4_2_2</strain>
    </source>
</reference>
<dbReference type="AlphaFoldDB" id="A0A7W9U500"/>
<evidence type="ECO:0000313" key="4">
    <source>
        <dbReference type="Proteomes" id="UP000571554"/>
    </source>
</evidence>
<evidence type="ECO:0000313" key="3">
    <source>
        <dbReference type="EMBL" id="MBB6107118.1"/>
    </source>
</evidence>
<dbReference type="InterPro" id="IPR052755">
    <property type="entry name" value="Lysozyme_Inhibitor_LprI"/>
</dbReference>
<gene>
    <name evidence="3" type="ORF">F4827_006999</name>
</gene>
<evidence type="ECO:0000259" key="2">
    <source>
        <dbReference type="Pfam" id="PF07007"/>
    </source>
</evidence>
<feature type="chain" id="PRO_5031098505" evidence="1">
    <location>
        <begin position="23"/>
        <end position="280"/>
    </location>
</feature>
<protein>
    <submittedName>
        <fullName evidence="3">Uncharacterized protein YecT (DUF1311 family)</fullName>
    </submittedName>
</protein>
<dbReference type="PANTHER" id="PTHR37549:SF1">
    <property type="entry name" value="LIPOPROTEIN LPRI"/>
    <property type="match status" value="1"/>
</dbReference>
<dbReference type="Gene3D" id="1.20.1270.180">
    <property type="match status" value="1"/>
</dbReference>
<dbReference type="PANTHER" id="PTHR37549">
    <property type="entry name" value="LIPOPROTEIN LPRI"/>
    <property type="match status" value="1"/>
</dbReference>
<dbReference type="EMBL" id="JACHBW010000042">
    <property type="protein sequence ID" value="MBB6107118.1"/>
    <property type="molecule type" value="Genomic_DNA"/>
</dbReference>
<dbReference type="Pfam" id="PF07007">
    <property type="entry name" value="LprI"/>
    <property type="match status" value="1"/>
</dbReference>
<sequence length="280" mass="30791">MRISHYLLAILSISLCAGDAYGATLPDSLIGKWRVEEVHLNTESGRPTQYIWNDPRLKGRIFDFSRVGVTDDASNDMDRCADPEVRYIDTSLKELMLRSVGGYDDKHSADANPVRDYKLNFNGEQHVRAISLTCSNGLWQGDLGISNGAPGNTAVSGAWIVPDGDQKLFMRWRDESILVLERISGSSAIKASFQCDRATSATERAICGSYQLAAFDESVAASYKLALAHARDLGSQQAADLNHSQRHWMQQRDACGSNPACILASMRSRLEALATAMRSD</sequence>
<dbReference type="GO" id="GO:0005576">
    <property type="term" value="C:extracellular region"/>
    <property type="evidence" value="ECO:0007669"/>
    <property type="project" value="TreeGrafter"/>
</dbReference>
<dbReference type="Proteomes" id="UP000571554">
    <property type="component" value="Unassembled WGS sequence"/>
</dbReference>